<reference evidence="3" key="1">
    <citation type="submission" date="2014-03" db="EMBL/GenBank/DDBJ databases">
        <title>The sialotranscriptome of Amblyomma triste, Amblyomma parvum and Amblyomma cajennense ticks, uncovered by 454-based RNA-seq.</title>
        <authorList>
            <person name="Garcia G.R."/>
            <person name="Gardinassi L.G."/>
            <person name="Ribeiro J.M."/>
            <person name="Anatrielo E."/>
            <person name="Ferreira B.R."/>
            <person name="Moreira H.N."/>
            <person name="Mafra C."/>
            <person name="Olegario M.M."/>
            <person name="Szabo P.J."/>
            <person name="Miranda-Santos I.K."/>
            <person name="Maruyama S.R."/>
        </authorList>
    </citation>
    <scope>NUCLEOTIDE SEQUENCE</scope>
    <source>
        <strain evidence="3">Araguapaz</strain>
        <tissue evidence="3">Salivary glands</tissue>
    </source>
</reference>
<accession>A0A023G051</accession>
<feature type="region of interest" description="Disordered" evidence="1">
    <location>
        <begin position="20"/>
        <end position="65"/>
    </location>
</feature>
<evidence type="ECO:0000256" key="1">
    <source>
        <dbReference type="SAM" id="MobiDB-lite"/>
    </source>
</evidence>
<feature type="signal peptide" evidence="2">
    <location>
        <begin position="1"/>
        <end position="20"/>
    </location>
</feature>
<organism evidence="3">
    <name type="scientific">Amblyomma parvum</name>
    <name type="common">South American tick</name>
    <dbReference type="NCBI Taxonomy" id="251391"/>
    <lineage>
        <taxon>Eukaryota</taxon>
        <taxon>Metazoa</taxon>
        <taxon>Ecdysozoa</taxon>
        <taxon>Arthropoda</taxon>
        <taxon>Chelicerata</taxon>
        <taxon>Arachnida</taxon>
        <taxon>Acari</taxon>
        <taxon>Parasitiformes</taxon>
        <taxon>Ixodida</taxon>
        <taxon>Ixodoidea</taxon>
        <taxon>Ixodidae</taxon>
        <taxon>Amblyomminae</taxon>
        <taxon>Amblyomma</taxon>
    </lineage>
</organism>
<dbReference type="AlphaFoldDB" id="A0A023G051"/>
<evidence type="ECO:0000313" key="3">
    <source>
        <dbReference type="EMBL" id="JAC27162.1"/>
    </source>
</evidence>
<keyword evidence="2" id="KW-0732">Signal</keyword>
<name>A0A023G051_AMBPA</name>
<feature type="chain" id="PRO_5001515867" evidence="2">
    <location>
        <begin position="21"/>
        <end position="115"/>
    </location>
</feature>
<protein>
    <submittedName>
        <fullName evidence="3">Putative secreted protein</fullName>
    </submittedName>
</protein>
<evidence type="ECO:0000256" key="2">
    <source>
        <dbReference type="SAM" id="SignalP"/>
    </source>
</evidence>
<proteinExistence type="evidence at transcript level"/>
<sequence length="115" mass="12849">MKLAPLCMLLLLTFIIASQCQTPPPTGGRGRYKKKDGNLHQAGRPGPAQRRIQQQQRQRQRQQHEANIRHLSACVGECHPQQQPTGCSPGCICRRILRGLNLAYQCTTDIADSFS</sequence>
<dbReference type="EMBL" id="GBBL01000158">
    <property type="protein sequence ID" value="JAC27162.1"/>
    <property type="molecule type" value="mRNA"/>
</dbReference>